<dbReference type="PANTHER" id="PTHR46093:SF18">
    <property type="entry name" value="FIBRONECTIN TYPE-III DOMAIN-CONTAINING PROTEIN"/>
    <property type="match status" value="1"/>
</dbReference>
<evidence type="ECO:0000256" key="1">
    <source>
        <dbReference type="ARBA" id="ARBA00022441"/>
    </source>
</evidence>
<dbReference type="SUPFAM" id="SSF117281">
    <property type="entry name" value="Kelch motif"/>
    <property type="match status" value="2"/>
</dbReference>
<dbReference type="AlphaFoldDB" id="A0A6A5C0E5"/>
<evidence type="ECO:0000256" key="3">
    <source>
        <dbReference type="SAM" id="MobiDB-lite"/>
    </source>
</evidence>
<evidence type="ECO:0000256" key="2">
    <source>
        <dbReference type="ARBA" id="ARBA00022737"/>
    </source>
</evidence>
<dbReference type="PANTHER" id="PTHR46093">
    <property type="entry name" value="ACYL-COA-BINDING DOMAIN-CONTAINING PROTEIN 5"/>
    <property type="match status" value="1"/>
</dbReference>
<reference evidence="5 6" key="1">
    <citation type="journal article" date="2019" name="Sci. Rep.">
        <title>Nanopore sequencing improves the draft genome of the human pathogenic amoeba Naegleria fowleri.</title>
        <authorList>
            <person name="Liechti N."/>
            <person name="Schurch N."/>
            <person name="Bruggmann R."/>
            <person name="Wittwer M."/>
        </authorList>
    </citation>
    <scope>NUCLEOTIDE SEQUENCE [LARGE SCALE GENOMIC DNA]</scope>
    <source>
        <strain evidence="5 6">ATCC 30894</strain>
    </source>
</reference>
<proteinExistence type="predicted"/>
<dbReference type="GeneID" id="68118151"/>
<feature type="domain" description="BTB" evidence="4">
    <location>
        <begin position="626"/>
        <end position="701"/>
    </location>
</feature>
<dbReference type="SMART" id="SM00225">
    <property type="entry name" value="BTB"/>
    <property type="match status" value="1"/>
</dbReference>
<dbReference type="InterPro" id="IPR000210">
    <property type="entry name" value="BTB/POZ_dom"/>
</dbReference>
<organism evidence="5 6">
    <name type="scientific">Naegleria fowleri</name>
    <name type="common">Brain eating amoeba</name>
    <dbReference type="NCBI Taxonomy" id="5763"/>
    <lineage>
        <taxon>Eukaryota</taxon>
        <taxon>Discoba</taxon>
        <taxon>Heterolobosea</taxon>
        <taxon>Tetramitia</taxon>
        <taxon>Eutetramitia</taxon>
        <taxon>Vahlkampfiidae</taxon>
        <taxon>Naegleria</taxon>
    </lineage>
</organism>
<accession>A0A6A5C0E5</accession>
<comment type="caution">
    <text evidence="5">The sequence shown here is derived from an EMBL/GenBank/DDBJ whole genome shotgun (WGS) entry which is preliminary data.</text>
</comment>
<dbReference type="SMART" id="SM00612">
    <property type="entry name" value="Kelch"/>
    <property type="match status" value="2"/>
</dbReference>
<feature type="region of interest" description="Disordered" evidence="3">
    <location>
        <begin position="578"/>
        <end position="597"/>
    </location>
</feature>
<dbReference type="InterPro" id="IPR011333">
    <property type="entry name" value="SKP1/BTB/POZ_sf"/>
</dbReference>
<evidence type="ECO:0000313" key="5">
    <source>
        <dbReference type="EMBL" id="KAF0982957.1"/>
    </source>
</evidence>
<protein>
    <recommendedName>
        <fullName evidence="4">BTB domain-containing protein</fullName>
    </recommendedName>
</protein>
<dbReference type="Pfam" id="PF00651">
    <property type="entry name" value="BTB"/>
    <property type="match status" value="1"/>
</dbReference>
<keyword evidence="1" id="KW-0880">Kelch repeat</keyword>
<dbReference type="CDD" id="cd18186">
    <property type="entry name" value="BTB_POZ_ZBTB_KLHL-like"/>
    <property type="match status" value="1"/>
</dbReference>
<dbReference type="Gene3D" id="3.30.710.10">
    <property type="entry name" value="Potassium Channel Kv1.1, Chain A"/>
    <property type="match status" value="2"/>
</dbReference>
<feature type="compositionally biased region" description="Polar residues" evidence="3">
    <location>
        <begin position="833"/>
        <end position="848"/>
    </location>
</feature>
<sequence>MIWVARLLGSFWNSYNDNQLQRFFHASVIINKQQMYIYGGVDKVEGQQVTNSFVVYDLESGEYHCLNDVIKILRKKKVTKSHSATTSLTKRSNKHEKLIRNDYEVFENAKLPKLFQHTMVALSKSVLYIYGGQLEKGTPSNALYQFNIESMEWVKVKCTARHSTEPNLPALFGHTANVVDGTKIYVFGGTDGSKYYNDLVVIDTETNTWVREKTNGPRPQPRYGHSCVLYNNSLYVFGGGNDQSLFNDLYSLDLDTLTWKNIKIEGTTDSAKRVHHTANVIANKMIVFGGLVGTHSQSKDLMVLDLEHFRWDIEHPHVDRNSSSPPSLCGHTTQLAGTKLWIVGGKYNNDQDNTEISTNVYTLETGIRGIEPIDCGRSTLTTDLSSLIDNEEFSDTILEYNGQFYHAHKPIIFVRAPLLYRECIKGVANDIVNVGDAADALMKKKKAKTDEFMSLKQKDEKVKSIGFHGFLEYLYTDRVGFLDGEEVPDVDIKSCIFELVFLAVAFSINRLFALCSKHLDATITSSIPAPTLYSDMKKLFETTEKSVLLEKQEHDTDLSSPMHSPGSKIHFDFSHYSASHNEPESEDDDDSYSINSPMSVSTQDGGNIFSTILSNTTLQQADHSICDVLFEVGTEKERIACHRCILMSRSKFFRRMLASKAKDQLTFGLQKVDLYELSGIRPEVFKLVLHYLYTGNVSVNFDISVELLIAAEIYQIERLSLICQSVIEKKIHPGNVSTILGIADSYDVKHLRETCTYFIVHNMSKVRKTMNYKKELSSDLKHELKELRKQFRQQEGSNFYEQSEYALPFSSYYHSQFASSSFSNKQRKKSNLKQKQASSKNKIPSTPNSAPPATKLQSSGTSRKKIRKKSSSSLVDMADDFREEVSYLTESPAVLLGVSPPTTYVPNTSEYSTTLIISESPIGISKRRKPKKKNVLSYH</sequence>
<evidence type="ECO:0000259" key="4">
    <source>
        <dbReference type="PROSITE" id="PS50097"/>
    </source>
</evidence>
<dbReference type="VEuPathDB" id="AmoebaDB:NfTy_015870"/>
<gene>
    <name evidence="5" type="ORF">FDP41_010936</name>
</gene>
<name>A0A6A5C0E5_NAEFO</name>
<dbReference type="InterPro" id="IPR056737">
    <property type="entry name" value="Beta-prop_ATRN-MKLN-like"/>
</dbReference>
<dbReference type="Pfam" id="PF24981">
    <property type="entry name" value="Beta-prop_ATRN-LZTR1"/>
    <property type="match status" value="1"/>
</dbReference>
<keyword evidence="6" id="KW-1185">Reference proteome</keyword>
<dbReference type="Proteomes" id="UP000444721">
    <property type="component" value="Unassembled WGS sequence"/>
</dbReference>
<keyword evidence="2" id="KW-0677">Repeat</keyword>
<dbReference type="VEuPathDB" id="AmoebaDB:NF0053140"/>
<dbReference type="InterPro" id="IPR015915">
    <property type="entry name" value="Kelch-typ_b-propeller"/>
</dbReference>
<dbReference type="InterPro" id="IPR006652">
    <property type="entry name" value="Kelch_1"/>
</dbReference>
<dbReference type="EMBL" id="VFQX01000007">
    <property type="protein sequence ID" value="KAF0982957.1"/>
    <property type="molecule type" value="Genomic_DNA"/>
</dbReference>
<dbReference type="RefSeq" id="XP_044567670.1">
    <property type="nucleotide sequence ID" value="XM_044701288.1"/>
</dbReference>
<evidence type="ECO:0000313" key="6">
    <source>
        <dbReference type="Proteomes" id="UP000444721"/>
    </source>
</evidence>
<dbReference type="OrthoDB" id="10251809at2759"/>
<dbReference type="PROSITE" id="PS50097">
    <property type="entry name" value="BTB"/>
    <property type="match status" value="1"/>
</dbReference>
<dbReference type="SUPFAM" id="SSF54695">
    <property type="entry name" value="POZ domain"/>
    <property type="match status" value="2"/>
</dbReference>
<dbReference type="Gene3D" id="2.120.10.80">
    <property type="entry name" value="Kelch-type beta propeller"/>
    <property type="match status" value="2"/>
</dbReference>
<dbReference type="Gene3D" id="1.25.40.420">
    <property type="match status" value="1"/>
</dbReference>
<dbReference type="OMA" id="KERIACH"/>
<feature type="region of interest" description="Disordered" evidence="3">
    <location>
        <begin position="823"/>
        <end position="873"/>
    </location>
</feature>
<dbReference type="VEuPathDB" id="AmoebaDB:FDP41_010936"/>